<evidence type="ECO:0000313" key="2">
    <source>
        <dbReference type="Proteomes" id="UP001155241"/>
    </source>
</evidence>
<organism evidence="1 2">
    <name type="scientific">Aeoliella straminimaris</name>
    <dbReference type="NCBI Taxonomy" id="2954799"/>
    <lineage>
        <taxon>Bacteria</taxon>
        <taxon>Pseudomonadati</taxon>
        <taxon>Planctomycetota</taxon>
        <taxon>Planctomycetia</taxon>
        <taxon>Pirellulales</taxon>
        <taxon>Lacipirellulaceae</taxon>
        <taxon>Aeoliella</taxon>
    </lineage>
</organism>
<proteinExistence type="predicted"/>
<sequence length="50" mass="5307">MRDELLAAAPATTSNSSDDSLVPIGRWLANLRPKPCGAPSLQNIFVDLIA</sequence>
<dbReference type="Proteomes" id="UP001155241">
    <property type="component" value="Unassembled WGS sequence"/>
</dbReference>
<protein>
    <submittedName>
        <fullName evidence="1">Uncharacterized protein</fullName>
    </submittedName>
</protein>
<reference evidence="1" key="1">
    <citation type="submission" date="2022-06" db="EMBL/GenBank/DDBJ databases">
        <title>Aeoliella straminimaris, a novel planctomycete from sediments.</title>
        <authorList>
            <person name="Vitorino I.R."/>
            <person name="Lage O.M."/>
        </authorList>
    </citation>
    <scope>NUCLEOTIDE SEQUENCE</scope>
    <source>
        <strain evidence="1">ICT_H6.2</strain>
    </source>
</reference>
<keyword evidence="2" id="KW-1185">Reference proteome</keyword>
<name>A0A9X2FC87_9BACT</name>
<comment type="caution">
    <text evidence="1">The sequence shown here is derived from an EMBL/GenBank/DDBJ whole genome shotgun (WGS) entry which is preliminary data.</text>
</comment>
<dbReference type="EMBL" id="JAMXLR010000055">
    <property type="protein sequence ID" value="MCO6045382.1"/>
    <property type="molecule type" value="Genomic_DNA"/>
</dbReference>
<gene>
    <name evidence="1" type="ORF">NG895_15845</name>
</gene>
<dbReference type="AlphaFoldDB" id="A0A9X2FC87"/>
<accession>A0A9X2FC87</accession>
<evidence type="ECO:0000313" key="1">
    <source>
        <dbReference type="EMBL" id="MCO6045382.1"/>
    </source>
</evidence>